<evidence type="ECO:0000256" key="1">
    <source>
        <dbReference type="ARBA" id="ARBA00023239"/>
    </source>
</evidence>
<dbReference type="STRING" id="152268.A6K24_22970"/>
<reference evidence="4" key="1">
    <citation type="submission" date="2016-04" db="EMBL/GenBank/DDBJ databases">
        <authorList>
            <person name="Lyu Z."/>
            <person name="Lyu W."/>
        </authorList>
    </citation>
    <scope>NUCLEOTIDE SEQUENCE [LARGE SCALE GENOMIC DNA]</scope>
    <source>
        <strain evidence="4">C44</strain>
    </source>
</reference>
<dbReference type="EMBL" id="LWSG01000016">
    <property type="protein sequence ID" value="OAS86008.1"/>
    <property type="molecule type" value="Genomic_DNA"/>
</dbReference>
<comment type="caution">
    <text evidence="3">The sequence shown here is derived from an EMBL/GenBank/DDBJ whole genome shotgun (WGS) entry which is preliminary data.</text>
</comment>
<dbReference type="InterPro" id="IPR044144">
    <property type="entry name" value="SAF_UxaA/GarD"/>
</dbReference>
<dbReference type="PANTHER" id="PTHR30536:SF5">
    <property type="entry name" value="ALTRONATE DEHYDRATASE"/>
    <property type="match status" value="1"/>
</dbReference>
<accession>A0A179SXL2</accession>
<gene>
    <name evidence="3" type="ORF">A6K24_22970</name>
</gene>
<evidence type="ECO:0000259" key="2">
    <source>
        <dbReference type="SMART" id="SM00858"/>
    </source>
</evidence>
<dbReference type="CDD" id="cd11613">
    <property type="entry name" value="SAF_AH_GD"/>
    <property type="match status" value="1"/>
</dbReference>
<evidence type="ECO:0000313" key="3">
    <source>
        <dbReference type="EMBL" id="OAS86008.1"/>
    </source>
</evidence>
<dbReference type="OrthoDB" id="9804574at2"/>
<dbReference type="InterPro" id="IPR013974">
    <property type="entry name" value="SAF"/>
</dbReference>
<evidence type="ECO:0000313" key="4">
    <source>
        <dbReference type="Proteomes" id="UP000078534"/>
    </source>
</evidence>
<dbReference type="SMART" id="SM00858">
    <property type="entry name" value="SAF"/>
    <property type="match status" value="1"/>
</dbReference>
<proteinExistence type="predicted"/>
<keyword evidence="1" id="KW-0456">Lyase</keyword>
<dbReference type="PANTHER" id="PTHR30536">
    <property type="entry name" value="ALTRONATE/GALACTARATE DEHYDRATASE"/>
    <property type="match status" value="1"/>
</dbReference>
<organism evidence="3 4">
    <name type="scientific">Metabacillus litoralis</name>
    <dbReference type="NCBI Taxonomy" id="152268"/>
    <lineage>
        <taxon>Bacteria</taxon>
        <taxon>Bacillati</taxon>
        <taxon>Bacillota</taxon>
        <taxon>Bacilli</taxon>
        <taxon>Bacillales</taxon>
        <taxon>Bacillaceae</taxon>
        <taxon>Metabacillus</taxon>
    </lineage>
</organism>
<dbReference type="Pfam" id="PF08666">
    <property type="entry name" value="SAF"/>
    <property type="match status" value="1"/>
</dbReference>
<dbReference type="Gene3D" id="2.30.130.110">
    <property type="match status" value="1"/>
</dbReference>
<dbReference type="GO" id="GO:0016829">
    <property type="term" value="F:lyase activity"/>
    <property type="evidence" value="ECO:0007669"/>
    <property type="project" value="UniProtKB-KW"/>
</dbReference>
<protein>
    <submittedName>
        <fullName evidence="3">D-galactarate dehydratase</fullName>
    </submittedName>
</protein>
<name>A0A179SXL2_9BACI</name>
<feature type="domain" description="SAF" evidence="2">
    <location>
        <begin position="18"/>
        <end position="94"/>
    </location>
</feature>
<keyword evidence="4" id="KW-1185">Reference proteome</keyword>
<dbReference type="Proteomes" id="UP000078534">
    <property type="component" value="Unassembled WGS sequence"/>
</dbReference>
<dbReference type="AlphaFoldDB" id="A0A179SXL2"/>
<dbReference type="InterPro" id="IPR052172">
    <property type="entry name" value="UxaA_altronate/galactarate_dh"/>
</dbReference>
<dbReference type="GO" id="GO:0019698">
    <property type="term" value="P:D-galacturonate catabolic process"/>
    <property type="evidence" value="ECO:0007669"/>
    <property type="project" value="TreeGrafter"/>
</dbReference>
<sequence>MIILKEENYRTIVMRPEDSVAVALEEIPAETKLTVTLPDKKTKEIIVKETILFGHKFAIIPITGGSYIMKYGEVIGKALRDIEEGEHVHVHNLEGVRGRGDKIVGN</sequence>